<gene>
    <name evidence="1" type="ORF">EDC61_1247</name>
</gene>
<keyword evidence="2" id="KW-1185">Reference proteome</keyword>
<dbReference type="AlphaFoldDB" id="A0A4R3JPS9"/>
<name>A0A4R3JPS9_9PROT</name>
<sequence length="29" mass="3402">MKEVASRKTFSHLSFAQEMVHFRSLISFS</sequence>
<dbReference type="EMBL" id="SLZY01000024">
    <property type="protein sequence ID" value="TCS68743.1"/>
    <property type="molecule type" value="Genomic_DNA"/>
</dbReference>
<reference evidence="1 2" key="1">
    <citation type="submission" date="2019-03" db="EMBL/GenBank/DDBJ databases">
        <title>Genomic Encyclopedia of Type Strains, Phase IV (KMG-IV): sequencing the most valuable type-strain genomes for metagenomic binning, comparative biology and taxonomic classification.</title>
        <authorList>
            <person name="Goeker M."/>
        </authorList>
    </citation>
    <scope>NUCLEOTIDE SEQUENCE [LARGE SCALE GENOMIC DNA]</scope>
    <source>
        <strain evidence="1 2">DSM 103923</strain>
    </source>
</reference>
<proteinExistence type="predicted"/>
<organism evidence="1 2">
    <name type="scientific">Sulfuritortus calidifontis</name>
    <dbReference type="NCBI Taxonomy" id="1914471"/>
    <lineage>
        <taxon>Bacteria</taxon>
        <taxon>Pseudomonadati</taxon>
        <taxon>Pseudomonadota</taxon>
        <taxon>Betaproteobacteria</taxon>
        <taxon>Nitrosomonadales</taxon>
        <taxon>Thiobacillaceae</taxon>
        <taxon>Sulfuritortus</taxon>
    </lineage>
</organism>
<evidence type="ECO:0000313" key="1">
    <source>
        <dbReference type="EMBL" id="TCS68743.1"/>
    </source>
</evidence>
<comment type="caution">
    <text evidence="1">The sequence shown here is derived from an EMBL/GenBank/DDBJ whole genome shotgun (WGS) entry which is preliminary data.</text>
</comment>
<protein>
    <submittedName>
        <fullName evidence="1">Uncharacterized protein</fullName>
    </submittedName>
</protein>
<evidence type="ECO:0000313" key="2">
    <source>
        <dbReference type="Proteomes" id="UP000295135"/>
    </source>
</evidence>
<accession>A0A4R3JPS9</accession>
<dbReference type="Proteomes" id="UP000295135">
    <property type="component" value="Unassembled WGS sequence"/>
</dbReference>